<dbReference type="PANTHER" id="PTHR44846">
    <property type="entry name" value="MANNOSYL-D-GLYCERATE TRANSPORT/METABOLISM SYSTEM REPRESSOR MNGR-RELATED"/>
    <property type="match status" value="1"/>
</dbReference>
<dbReference type="Pfam" id="PF07702">
    <property type="entry name" value="UTRA"/>
    <property type="match status" value="1"/>
</dbReference>
<evidence type="ECO:0000256" key="2">
    <source>
        <dbReference type="ARBA" id="ARBA00023125"/>
    </source>
</evidence>
<dbReference type="AlphaFoldDB" id="A0A1J5MZW9"/>
<keyword evidence="2" id="KW-0238">DNA-binding</keyword>
<dbReference type="NCBIfam" id="TIGR02325">
    <property type="entry name" value="C_P_lyase_phnF"/>
    <property type="match status" value="1"/>
</dbReference>
<dbReference type="SMART" id="SM00866">
    <property type="entry name" value="UTRA"/>
    <property type="match status" value="1"/>
</dbReference>
<accession>A0A1J5MZW9</accession>
<dbReference type="InterPro" id="IPR011663">
    <property type="entry name" value="UTRA"/>
</dbReference>
<evidence type="ECO:0000313" key="6">
    <source>
        <dbReference type="Proteomes" id="UP000181901"/>
    </source>
</evidence>
<dbReference type="PROSITE" id="PS50949">
    <property type="entry name" value="HTH_GNTR"/>
    <property type="match status" value="1"/>
</dbReference>
<evidence type="ECO:0000256" key="3">
    <source>
        <dbReference type="ARBA" id="ARBA00023163"/>
    </source>
</evidence>
<feature type="domain" description="HTH gntR-type" evidence="4">
    <location>
        <begin position="23"/>
        <end position="91"/>
    </location>
</feature>
<dbReference type="Gene3D" id="1.10.10.10">
    <property type="entry name" value="Winged helix-like DNA-binding domain superfamily/Winged helix DNA-binding domain"/>
    <property type="match status" value="1"/>
</dbReference>
<dbReference type="RefSeq" id="WP_084641655.1">
    <property type="nucleotide sequence ID" value="NZ_LKAQ01000004.1"/>
</dbReference>
<dbReference type="InterPro" id="IPR036388">
    <property type="entry name" value="WH-like_DNA-bd_sf"/>
</dbReference>
<dbReference type="SMART" id="SM00345">
    <property type="entry name" value="HTH_GNTR"/>
    <property type="match status" value="1"/>
</dbReference>
<dbReference type="Proteomes" id="UP000181901">
    <property type="component" value="Unassembled WGS sequence"/>
</dbReference>
<dbReference type="CDD" id="cd07377">
    <property type="entry name" value="WHTH_GntR"/>
    <property type="match status" value="1"/>
</dbReference>
<evidence type="ECO:0000256" key="1">
    <source>
        <dbReference type="ARBA" id="ARBA00023015"/>
    </source>
</evidence>
<dbReference type="InterPro" id="IPR036390">
    <property type="entry name" value="WH_DNA-bd_sf"/>
</dbReference>
<keyword evidence="1" id="KW-0805">Transcription regulation</keyword>
<dbReference type="SUPFAM" id="SSF64288">
    <property type="entry name" value="Chorismate lyase-like"/>
    <property type="match status" value="1"/>
</dbReference>
<dbReference type="GO" id="GO:0003700">
    <property type="term" value="F:DNA-binding transcription factor activity"/>
    <property type="evidence" value="ECO:0007669"/>
    <property type="project" value="InterPro"/>
</dbReference>
<dbReference type="PRINTS" id="PR00035">
    <property type="entry name" value="HTHGNTR"/>
</dbReference>
<evidence type="ECO:0000313" key="5">
    <source>
        <dbReference type="EMBL" id="OIQ51388.1"/>
    </source>
</evidence>
<sequence>MSGLNPHVDESDRRFLLDRSHRSPLWRQIASALEREIVRGHFARGERLPAESTLAKWYSVNRHTVRRALSHLQERALVRSEKGRGTFVNEHVVEYLVSRRTRFSDNLNRQNRSHDGVLIGHRVMEAGDRVSRALQIQPTAQVSVLDILRKAEGRPLSLTTHYFPRPRFAGLHETFRKTGSITQCLGAHGVADYFREETRILTRQATSEEARLLGLPRHRPVLETRSVNVDELGVPVDFGITRYGGDKIELVIKTFLD</sequence>
<dbReference type="InterPro" id="IPR028978">
    <property type="entry name" value="Chorismate_lyase_/UTRA_dom_sf"/>
</dbReference>
<keyword evidence="6" id="KW-1185">Reference proteome</keyword>
<dbReference type="PANTHER" id="PTHR44846:SF1">
    <property type="entry name" value="MANNOSYL-D-GLYCERATE TRANSPORT_METABOLISM SYSTEM REPRESSOR MNGR-RELATED"/>
    <property type="match status" value="1"/>
</dbReference>
<dbReference type="GO" id="GO:0003677">
    <property type="term" value="F:DNA binding"/>
    <property type="evidence" value="ECO:0007669"/>
    <property type="project" value="UniProtKB-KW"/>
</dbReference>
<gene>
    <name evidence="5" type="primary">mngR</name>
    <name evidence="5" type="ORF">BerOc1_03340</name>
</gene>
<keyword evidence="3" id="KW-0804">Transcription</keyword>
<proteinExistence type="predicted"/>
<comment type="caution">
    <text evidence="5">The sequence shown here is derived from an EMBL/GenBank/DDBJ whole genome shotgun (WGS) entry which is preliminary data.</text>
</comment>
<dbReference type="Pfam" id="PF00392">
    <property type="entry name" value="GntR"/>
    <property type="match status" value="1"/>
</dbReference>
<dbReference type="GO" id="GO:0045892">
    <property type="term" value="P:negative regulation of DNA-templated transcription"/>
    <property type="evidence" value="ECO:0007669"/>
    <property type="project" value="TreeGrafter"/>
</dbReference>
<dbReference type="SUPFAM" id="SSF46785">
    <property type="entry name" value="Winged helix' DNA-binding domain"/>
    <property type="match status" value="1"/>
</dbReference>
<reference evidence="5 6" key="1">
    <citation type="submission" date="2015-09" db="EMBL/GenBank/DDBJ databases">
        <title>Genome of Desulfovibrio dechloracetivorans BerOc1, a mercury methylating strain isolated from highly hydrocarbons and metals contaminated coastal sediments.</title>
        <authorList>
            <person name="Goni Urriza M."/>
            <person name="Gassie C."/>
            <person name="Bouchez O."/>
            <person name="Klopp C."/>
            <person name="Ranchou-Peyruse A."/>
            <person name="Remy G."/>
        </authorList>
    </citation>
    <scope>NUCLEOTIDE SEQUENCE [LARGE SCALE GENOMIC DNA]</scope>
    <source>
        <strain evidence="5 6">BerOc1</strain>
    </source>
</reference>
<dbReference type="InterPro" id="IPR000524">
    <property type="entry name" value="Tscrpt_reg_HTH_GntR"/>
</dbReference>
<evidence type="ECO:0000259" key="4">
    <source>
        <dbReference type="PROSITE" id="PS50949"/>
    </source>
</evidence>
<organism evidence="5 6">
    <name type="scientific">Pseudodesulfovibrio hydrargyri</name>
    <dbReference type="NCBI Taxonomy" id="2125990"/>
    <lineage>
        <taxon>Bacteria</taxon>
        <taxon>Pseudomonadati</taxon>
        <taxon>Thermodesulfobacteriota</taxon>
        <taxon>Desulfovibrionia</taxon>
        <taxon>Desulfovibrionales</taxon>
        <taxon>Desulfovibrionaceae</taxon>
    </lineage>
</organism>
<dbReference type="Gene3D" id="3.40.1410.10">
    <property type="entry name" value="Chorismate lyase-like"/>
    <property type="match status" value="1"/>
</dbReference>
<dbReference type="OrthoDB" id="5454556at2"/>
<dbReference type="InterPro" id="IPR050679">
    <property type="entry name" value="Bact_HTH_transcr_reg"/>
</dbReference>
<name>A0A1J5MZW9_9BACT</name>
<dbReference type="EMBL" id="LKAQ01000004">
    <property type="protein sequence ID" value="OIQ51388.1"/>
    <property type="molecule type" value="Genomic_DNA"/>
</dbReference>
<dbReference type="InterPro" id="IPR012702">
    <property type="entry name" value="CP_lyase_PhnF"/>
</dbReference>
<protein>
    <submittedName>
        <fullName evidence="5">Mannosyl-D-glycerate transport/metabolism system repressor MngR</fullName>
    </submittedName>
</protein>